<dbReference type="EMBL" id="BK015248">
    <property type="protein sequence ID" value="DAD97806.1"/>
    <property type="molecule type" value="Genomic_DNA"/>
</dbReference>
<reference evidence="1" key="1">
    <citation type="journal article" date="2021" name="Proc. Natl. Acad. Sci. U.S.A.">
        <title>A Catalog of Tens of Thousands of Viruses from Human Metagenomes Reveals Hidden Associations with Chronic Diseases.</title>
        <authorList>
            <person name="Tisza M.J."/>
            <person name="Buck C.B."/>
        </authorList>
    </citation>
    <scope>NUCLEOTIDE SEQUENCE</scope>
    <source>
        <strain evidence="1">CtkmZ20</strain>
    </source>
</reference>
<sequence>MNIAILDYSASEVRLIKNCPDSWEEEQIEEYIYGEDGLDLSESSTYYMCGDAVSIKQEEYKP</sequence>
<accession>A0A8S5NSU7</accession>
<evidence type="ECO:0000313" key="1">
    <source>
        <dbReference type="EMBL" id="DAD97806.1"/>
    </source>
</evidence>
<name>A0A8S5NSU7_9CAUD</name>
<protein>
    <submittedName>
        <fullName evidence="1">Uncharacterized protein</fullName>
    </submittedName>
</protein>
<proteinExistence type="predicted"/>
<organism evidence="1">
    <name type="scientific">Myoviridae sp. ctkmZ20</name>
    <dbReference type="NCBI Taxonomy" id="2825166"/>
    <lineage>
        <taxon>Viruses</taxon>
        <taxon>Duplodnaviria</taxon>
        <taxon>Heunggongvirae</taxon>
        <taxon>Uroviricota</taxon>
        <taxon>Caudoviricetes</taxon>
    </lineage>
</organism>